<evidence type="ECO:0000313" key="1">
    <source>
        <dbReference type="EMBL" id="KAJ0075317.1"/>
    </source>
</evidence>
<protein>
    <submittedName>
        <fullName evidence="1">Uncharacterized protein</fullName>
    </submittedName>
</protein>
<name>A0ACC0ZTE7_9ROSI</name>
<dbReference type="EMBL" id="CM047910">
    <property type="protein sequence ID" value="KAJ0075317.1"/>
    <property type="molecule type" value="Genomic_DNA"/>
</dbReference>
<evidence type="ECO:0000313" key="2">
    <source>
        <dbReference type="Proteomes" id="UP001164250"/>
    </source>
</evidence>
<comment type="caution">
    <text evidence="1">The sequence shown here is derived from an EMBL/GenBank/DDBJ whole genome shotgun (WGS) entry which is preliminary data.</text>
</comment>
<sequence>MGSNAMGSDSLTLGSANLTNLKILDLQHNQINNSLASLVNM</sequence>
<gene>
    <name evidence="1" type="ORF">Patl1_35182</name>
</gene>
<proteinExistence type="predicted"/>
<accession>A0ACC0ZTE7</accession>
<dbReference type="Proteomes" id="UP001164250">
    <property type="component" value="Chromosome 15"/>
</dbReference>
<organism evidence="1 2">
    <name type="scientific">Pistacia atlantica</name>
    <dbReference type="NCBI Taxonomy" id="434234"/>
    <lineage>
        <taxon>Eukaryota</taxon>
        <taxon>Viridiplantae</taxon>
        <taxon>Streptophyta</taxon>
        <taxon>Embryophyta</taxon>
        <taxon>Tracheophyta</taxon>
        <taxon>Spermatophyta</taxon>
        <taxon>Magnoliopsida</taxon>
        <taxon>eudicotyledons</taxon>
        <taxon>Gunneridae</taxon>
        <taxon>Pentapetalae</taxon>
        <taxon>rosids</taxon>
        <taxon>malvids</taxon>
        <taxon>Sapindales</taxon>
        <taxon>Anacardiaceae</taxon>
        <taxon>Pistacia</taxon>
    </lineage>
</organism>
<reference evidence="2" key="1">
    <citation type="journal article" date="2023" name="G3 (Bethesda)">
        <title>Genome assembly and association tests identify interacting loci associated with vigor, precocity, and sex in interspecific pistachio rootstocks.</title>
        <authorList>
            <person name="Palmer W."/>
            <person name="Jacygrad E."/>
            <person name="Sagayaradj S."/>
            <person name="Cavanaugh K."/>
            <person name="Han R."/>
            <person name="Bertier L."/>
            <person name="Beede B."/>
            <person name="Kafkas S."/>
            <person name="Golino D."/>
            <person name="Preece J."/>
            <person name="Michelmore R."/>
        </authorList>
    </citation>
    <scope>NUCLEOTIDE SEQUENCE [LARGE SCALE GENOMIC DNA]</scope>
</reference>
<keyword evidence="2" id="KW-1185">Reference proteome</keyword>